<dbReference type="RefSeq" id="WP_119430257.1">
    <property type="nucleotide sequence ID" value="NZ_QWGE01000001.1"/>
</dbReference>
<evidence type="ECO:0000256" key="1">
    <source>
        <dbReference type="ARBA" id="ARBA00008348"/>
    </source>
</evidence>
<proteinExistence type="inferred from homology"/>
<evidence type="ECO:0000256" key="2">
    <source>
        <dbReference type="ARBA" id="ARBA00023235"/>
    </source>
</evidence>
<dbReference type="OrthoDB" id="1012272at2"/>
<dbReference type="InterPro" id="IPR050343">
    <property type="entry name" value="RsuA_PseudoU_synthase"/>
</dbReference>
<feature type="region of interest" description="Disordered" evidence="4">
    <location>
        <begin position="234"/>
        <end position="336"/>
    </location>
</feature>
<name>A0A399SIQ7_9BACT</name>
<evidence type="ECO:0000313" key="7">
    <source>
        <dbReference type="Proteomes" id="UP000266005"/>
    </source>
</evidence>
<feature type="compositionally biased region" description="Gly residues" evidence="4">
    <location>
        <begin position="298"/>
        <end position="324"/>
    </location>
</feature>
<sequence>MEPKRLNKFISDTGFCSRREADRLIEEGRVTVNGKEPDAGTRVTPKDKVRIDDQMLTVREEAPVFLVLNKPSGMSATADMGVRDNVVRAINYPATLQPIGRLDRDDEGVLFLSNDSDLVRKLTKADSQLEKELVVTVNKPFTPEFISKLSEACASFEDGHPKKANVHKESTTRFRIILEPGMNHAVKKVCESLGYTVTYLQRVRIQDVTLTKMQKGHWRALTGGEVNALKETANAKAGKAPVKPKYDGKDGSFKKTFSKDKPAFEKGGTRKSTRPAVAEQPGTGKRIGKSRPAPGPGAAAGKGARGGARGAGKGSSARGGGFKGGPKKGSTSGRSR</sequence>
<dbReference type="FunFam" id="3.10.290.10:FF:000003">
    <property type="entry name" value="Pseudouridine synthase"/>
    <property type="match status" value="1"/>
</dbReference>
<dbReference type="Proteomes" id="UP000266005">
    <property type="component" value="Unassembled WGS sequence"/>
</dbReference>
<dbReference type="SUPFAM" id="SSF55120">
    <property type="entry name" value="Pseudouridine synthase"/>
    <property type="match status" value="1"/>
</dbReference>
<dbReference type="InterPro" id="IPR006145">
    <property type="entry name" value="PsdUridine_synth_RsuA/RluA"/>
</dbReference>
<dbReference type="InterPro" id="IPR002942">
    <property type="entry name" value="S4_RNA-bd"/>
</dbReference>
<dbReference type="Pfam" id="PF00849">
    <property type="entry name" value="PseudoU_synth_2"/>
    <property type="match status" value="1"/>
</dbReference>
<evidence type="ECO:0000259" key="5">
    <source>
        <dbReference type="SMART" id="SM00363"/>
    </source>
</evidence>
<feature type="domain" description="RNA-binding S4" evidence="5">
    <location>
        <begin position="4"/>
        <end position="63"/>
    </location>
</feature>
<keyword evidence="2" id="KW-0413">Isomerase</keyword>
<dbReference type="PANTHER" id="PTHR47683">
    <property type="entry name" value="PSEUDOURIDINE SYNTHASE FAMILY PROTEIN-RELATED"/>
    <property type="match status" value="1"/>
</dbReference>
<gene>
    <name evidence="6" type="ORF">D1627_00425</name>
</gene>
<comment type="caution">
    <text evidence="6">The sequence shown here is derived from an EMBL/GenBank/DDBJ whole genome shotgun (WGS) entry which is preliminary data.</text>
</comment>
<dbReference type="SMART" id="SM00363">
    <property type="entry name" value="S4"/>
    <property type="match status" value="1"/>
</dbReference>
<dbReference type="AlphaFoldDB" id="A0A399SIQ7"/>
<evidence type="ECO:0000313" key="6">
    <source>
        <dbReference type="EMBL" id="RIJ42373.1"/>
    </source>
</evidence>
<dbReference type="Pfam" id="PF01479">
    <property type="entry name" value="S4"/>
    <property type="match status" value="1"/>
</dbReference>
<feature type="compositionally biased region" description="Basic and acidic residues" evidence="4">
    <location>
        <begin position="244"/>
        <end position="268"/>
    </location>
</feature>
<organism evidence="6 7">
    <name type="scientific">Pontibacter oryzae</name>
    <dbReference type="NCBI Taxonomy" id="2304593"/>
    <lineage>
        <taxon>Bacteria</taxon>
        <taxon>Pseudomonadati</taxon>
        <taxon>Bacteroidota</taxon>
        <taxon>Cytophagia</taxon>
        <taxon>Cytophagales</taxon>
        <taxon>Hymenobacteraceae</taxon>
        <taxon>Pontibacter</taxon>
    </lineage>
</organism>
<dbReference type="EMBL" id="QWGE01000001">
    <property type="protein sequence ID" value="RIJ42373.1"/>
    <property type="molecule type" value="Genomic_DNA"/>
</dbReference>
<dbReference type="InterPro" id="IPR020094">
    <property type="entry name" value="TruA/RsuA/RluB/E/F_N"/>
</dbReference>
<dbReference type="CDD" id="cd00165">
    <property type="entry name" value="S4"/>
    <property type="match status" value="1"/>
</dbReference>
<comment type="similarity">
    <text evidence="1">Belongs to the pseudouridine synthase RsuA family.</text>
</comment>
<dbReference type="InterPro" id="IPR036986">
    <property type="entry name" value="S4_RNA-bd_sf"/>
</dbReference>
<dbReference type="InterPro" id="IPR042092">
    <property type="entry name" value="PsdUridine_s_RsuA/RluB/E/F_cat"/>
</dbReference>
<protein>
    <submittedName>
        <fullName evidence="6">Pseudouridine synthase</fullName>
    </submittedName>
</protein>
<dbReference type="GO" id="GO:0003723">
    <property type="term" value="F:RNA binding"/>
    <property type="evidence" value="ECO:0007669"/>
    <property type="project" value="UniProtKB-KW"/>
</dbReference>
<reference evidence="7" key="1">
    <citation type="submission" date="2018-08" db="EMBL/GenBank/DDBJ databases">
        <title>Mucilaginibacter sp. MYSH2.</title>
        <authorList>
            <person name="Seo T."/>
        </authorList>
    </citation>
    <scope>NUCLEOTIDE SEQUENCE [LARGE SCALE GENOMIC DNA]</scope>
    <source>
        <strain evidence="7">KIRAN</strain>
    </source>
</reference>
<dbReference type="GO" id="GO:0120159">
    <property type="term" value="F:rRNA pseudouridine synthase activity"/>
    <property type="evidence" value="ECO:0007669"/>
    <property type="project" value="UniProtKB-ARBA"/>
</dbReference>
<dbReference type="SUPFAM" id="SSF55174">
    <property type="entry name" value="Alpha-L RNA-binding motif"/>
    <property type="match status" value="1"/>
</dbReference>
<dbReference type="GO" id="GO:0000455">
    <property type="term" value="P:enzyme-directed rRNA pseudouridine synthesis"/>
    <property type="evidence" value="ECO:0007669"/>
    <property type="project" value="UniProtKB-ARBA"/>
</dbReference>
<dbReference type="Gene3D" id="3.10.290.10">
    <property type="entry name" value="RNA-binding S4 domain"/>
    <property type="match status" value="1"/>
</dbReference>
<keyword evidence="3" id="KW-0694">RNA-binding</keyword>
<dbReference type="PANTHER" id="PTHR47683:SF2">
    <property type="entry name" value="RNA-BINDING S4 DOMAIN-CONTAINING PROTEIN"/>
    <property type="match status" value="1"/>
</dbReference>
<accession>A0A399SIQ7</accession>
<evidence type="ECO:0000256" key="3">
    <source>
        <dbReference type="PROSITE-ProRule" id="PRU00182"/>
    </source>
</evidence>
<dbReference type="Gene3D" id="3.30.70.580">
    <property type="entry name" value="Pseudouridine synthase I, catalytic domain, N-terminal subdomain"/>
    <property type="match status" value="1"/>
</dbReference>
<keyword evidence="7" id="KW-1185">Reference proteome</keyword>
<evidence type="ECO:0000256" key="4">
    <source>
        <dbReference type="SAM" id="MobiDB-lite"/>
    </source>
</evidence>
<dbReference type="PROSITE" id="PS50889">
    <property type="entry name" value="S4"/>
    <property type="match status" value="1"/>
</dbReference>
<dbReference type="Gene3D" id="3.30.70.1560">
    <property type="entry name" value="Alpha-L RNA-binding motif"/>
    <property type="match status" value="1"/>
</dbReference>
<dbReference type="InterPro" id="IPR020103">
    <property type="entry name" value="PsdUridine_synth_cat_dom_sf"/>
</dbReference>